<dbReference type="PANTHER" id="PTHR37042">
    <property type="entry name" value="OUTER MEMBRANE PROTEIN RV1973"/>
    <property type="match status" value="1"/>
</dbReference>
<feature type="compositionally biased region" description="Basic and acidic residues" evidence="3">
    <location>
        <begin position="58"/>
        <end position="82"/>
    </location>
</feature>
<evidence type="ECO:0000256" key="4">
    <source>
        <dbReference type="SAM" id="Phobius"/>
    </source>
</evidence>
<name>A0ABR7W9R8_9ACTN</name>
<sequence length="314" mass="33372">MTRSLLNGSDGVAPSADPSEEVTDLEVAEAEVAAAEAEAAAARARANAALARARIARTQRENPDEKVADAEPDPIRSQRDATDDALDDVDPADATHVAASAMVTIAEPDVREPELTEPELTESDAVVDHDATAEPGRIRRFAAAARHRIAPLRRPTKRGIAVTVMSVITIAALVTTGLIGWHHHTTTSEHERADTFTAAADRGVAAITSLDFNNAQRDVQRILDQSTGSFYNDFKGRAKDFTSVIEQSKVTTKGKVTGSAVESVNGDDAVVLVSASSDVTNAAGAKQEPRTWRLRVTVSDADGTMKISKVDFVP</sequence>
<organism evidence="5 6">
    <name type="scientific">Gordonia hankookensis</name>
    <dbReference type="NCBI Taxonomy" id="589403"/>
    <lineage>
        <taxon>Bacteria</taxon>
        <taxon>Bacillati</taxon>
        <taxon>Actinomycetota</taxon>
        <taxon>Actinomycetes</taxon>
        <taxon>Mycobacteriales</taxon>
        <taxon>Gordoniaceae</taxon>
        <taxon>Gordonia</taxon>
    </lineage>
</organism>
<keyword evidence="4" id="KW-0812">Transmembrane</keyword>
<evidence type="ECO:0008006" key="7">
    <source>
        <dbReference type="Google" id="ProtNLM"/>
    </source>
</evidence>
<dbReference type="PANTHER" id="PTHR37042:SF4">
    <property type="entry name" value="OUTER MEMBRANE PROTEIN RV1973"/>
    <property type="match status" value="1"/>
</dbReference>
<keyword evidence="6" id="KW-1185">Reference proteome</keyword>
<comment type="caution">
    <text evidence="5">The sequence shown here is derived from an EMBL/GenBank/DDBJ whole genome shotgun (WGS) entry which is preliminary data.</text>
</comment>
<keyword evidence="2 4" id="KW-0472">Membrane</keyword>
<dbReference type="Proteomes" id="UP000602395">
    <property type="component" value="Unassembled WGS sequence"/>
</dbReference>
<gene>
    <name evidence="5" type="ORF">IDF66_08125</name>
</gene>
<dbReference type="RefSeq" id="WP_190266464.1">
    <property type="nucleotide sequence ID" value="NZ_BAABAD010000005.1"/>
</dbReference>
<evidence type="ECO:0000313" key="6">
    <source>
        <dbReference type="Proteomes" id="UP000602395"/>
    </source>
</evidence>
<reference evidence="5 6" key="1">
    <citation type="submission" date="2020-09" db="EMBL/GenBank/DDBJ databases">
        <title>Novel species in genus Gordonia.</title>
        <authorList>
            <person name="Zhang G."/>
        </authorList>
    </citation>
    <scope>NUCLEOTIDE SEQUENCE [LARGE SCALE GENOMIC DNA]</scope>
    <source>
        <strain evidence="5 6">ON-33</strain>
    </source>
</reference>
<feature type="region of interest" description="Disordered" evidence="3">
    <location>
        <begin position="41"/>
        <end position="86"/>
    </location>
</feature>
<protein>
    <recommendedName>
        <fullName evidence="7">Mce-associated membrane protein</fullName>
    </recommendedName>
</protein>
<evidence type="ECO:0000256" key="2">
    <source>
        <dbReference type="ARBA" id="ARBA00023136"/>
    </source>
</evidence>
<evidence type="ECO:0000256" key="3">
    <source>
        <dbReference type="SAM" id="MobiDB-lite"/>
    </source>
</evidence>
<feature type="region of interest" description="Disordered" evidence="3">
    <location>
        <begin position="1"/>
        <end position="24"/>
    </location>
</feature>
<proteinExistence type="predicted"/>
<dbReference type="EMBL" id="JACWMS010000002">
    <property type="protein sequence ID" value="MBD1319552.1"/>
    <property type="molecule type" value="Genomic_DNA"/>
</dbReference>
<feature type="transmembrane region" description="Helical" evidence="4">
    <location>
        <begin position="160"/>
        <end position="181"/>
    </location>
</feature>
<evidence type="ECO:0000256" key="1">
    <source>
        <dbReference type="ARBA" id="ARBA00004370"/>
    </source>
</evidence>
<keyword evidence="4" id="KW-1133">Transmembrane helix</keyword>
<evidence type="ECO:0000313" key="5">
    <source>
        <dbReference type="EMBL" id="MBD1319552.1"/>
    </source>
</evidence>
<comment type="subcellular location">
    <subcellularLocation>
        <location evidence="1">Membrane</location>
    </subcellularLocation>
</comment>
<accession>A0ABR7W9R8</accession>
<feature type="compositionally biased region" description="Low complexity" evidence="3">
    <location>
        <begin position="41"/>
        <end position="53"/>
    </location>
</feature>